<organism evidence="1 2">
    <name type="scientific">Allacma fusca</name>
    <dbReference type="NCBI Taxonomy" id="39272"/>
    <lineage>
        <taxon>Eukaryota</taxon>
        <taxon>Metazoa</taxon>
        <taxon>Ecdysozoa</taxon>
        <taxon>Arthropoda</taxon>
        <taxon>Hexapoda</taxon>
        <taxon>Collembola</taxon>
        <taxon>Symphypleona</taxon>
        <taxon>Sminthuridae</taxon>
        <taxon>Allacma</taxon>
    </lineage>
</organism>
<dbReference type="EMBL" id="CAJVCH010032149">
    <property type="protein sequence ID" value="CAG7711138.1"/>
    <property type="molecule type" value="Genomic_DNA"/>
</dbReference>
<comment type="caution">
    <text evidence="1">The sequence shown here is derived from an EMBL/GenBank/DDBJ whole genome shotgun (WGS) entry which is preliminary data.</text>
</comment>
<dbReference type="Proteomes" id="UP000708208">
    <property type="component" value="Unassembled WGS sequence"/>
</dbReference>
<gene>
    <name evidence="1" type="ORF">AFUS01_LOCUS5078</name>
</gene>
<evidence type="ECO:0000313" key="1">
    <source>
        <dbReference type="EMBL" id="CAG7711138.1"/>
    </source>
</evidence>
<dbReference type="AlphaFoldDB" id="A0A8J2JW75"/>
<accession>A0A8J2JW75</accession>
<sequence>MYFNLPKFFSREKKVFLFPASDSRSNFCKARDVPSSVLARKVRSQAINILCRISTVNKSTTTFHISDHH</sequence>
<proteinExistence type="predicted"/>
<reference evidence="1" key="1">
    <citation type="submission" date="2021-06" db="EMBL/GenBank/DDBJ databases">
        <authorList>
            <person name="Hodson N. C."/>
            <person name="Mongue J. A."/>
            <person name="Jaron S. K."/>
        </authorList>
    </citation>
    <scope>NUCLEOTIDE SEQUENCE</scope>
</reference>
<name>A0A8J2JW75_9HEXA</name>
<protein>
    <submittedName>
        <fullName evidence="1">Uncharacterized protein</fullName>
    </submittedName>
</protein>
<evidence type="ECO:0000313" key="2">
    <source>
        <dbReference type="Proteomes" id="UP000708208"/>
    </source>
</evidence>
<keyword evidence="2" id="KW-1185">Reference proteome</keyword>